<protein>
    <submittedName>
        <fullName evidence="2">Uncharacterized protein</fullName>
    </submittedName>
</protein>
<dbReference type="Proteomes" id="UP000694892">
    <property type="component" value="Chromosome 2S"/>
</dbReference>
<dbReference type="EMBL" id="CM004469">
    <property type="protein sequence ID" value="OCT91600.1"/>
    <property type="molecule type" value="Genomic_DNA"/>
</dbReference>
<keyword evidence="1" id="KW-0472">Membrane</keyword>
<keyword evidence="1" id="KW-0812">Transmembrane</keyword>
<dbReference type="AlphaFoldDB" id="A0A974DHN0"/>
<evidence type="ECO:0000313" key="3">
    <source>
        <dbReference type="Proteomes" id="UP000694892"/>
    </source>
</evidence>
<feature type="transmembrane region" description="Helical" evidence="1">
    <location>
        <begin position="50"/>
        <end position="67"/>
    </location>
</feature>
<keyword evidence="1" id="KW-1133">Transmembrane helix</keyword>
<organism evidence="2 3">
    <name type="scientific">Xenopus laevis</name>
    <name type="common">African clawed frog</name>
    <dbReference type="NCBI Taxonomy" id="8355"/>
    <lineage>
        <taxon>Eukaryota</taxon>
        <taxon>Metazoa</taxon>
        <taxon>Chordata</taxon>
        <taxon>Craniata</taxon>
        <taxon>Vertebrata</taxon>
        <taxon>Euteleostomi</taxon>
        <taxon>Amphibia</taxon>
        <taxon>Batrachia</taxon>
        <taxon>Anura</taxon>
        <taxon>Pipoidea</taxon>
        <taxon>Pipidae</taxon>
        <taxon>Xenopodinae</taxon>
        <taxon>Xenopus</taxon>
        <taxon>Xenopus</taxon>
    </lineage>
</organism>
<gene>
    <name evidence="2" type="ORF">XELAEV_18014659mg</name>
</gene>
<reference evidence="3" key="1">
    <citation type="journal article" date="2016" name="Nature">
        <title>Genome evolution in the allotetraploid frog Xenopus laevis.</title>
        <authorList>
            <person name="Session A.M."/>
            <person name="Uno Y."/>
            <person name="Kwon T."/>
            <person name="Chapman J.A."/>
            <person name="Toyoda A."/>
            <person name="Takahashi S."/>
            <person name="Fukui A."/>
            <person name="Hikosaka A."/>
            <person name="Suzuki A."/>
            <person name="Kondo M."/>
            <person name="van Heeringen S.J."/>
            <person name="Quigley I."/>
            <person name="Heinz S."/>
            <person name="Ogino H."/>
            <person name="Ochi H."/>
            <person name="Hellsten U."/>
            <person name="Lyons J.B."/>
            <person name="Simakov O."/>
            <person name="Putnam N."/>
            <person name="Stites J."/>
            <person name="Kuroki Y."/>
            <person name="Tanaka T."/>
            <person name="Michiue T."/>
            <person name="Watanabe M."/>
            <person name="Bogdanovic O."/>
            <person name="Lister R."/>
            <person name="Georgiou G."/>
            <person name="Paranjpe S.S."/>
            <person name="van Kruijsbergen I."/>
            <person name="Shu S."/>
            <person name="Carlson J."/>
            <person name="Kinoshita T."/>
            <person name="Ohta Y."/>
            <person name="Mawaribuchi S."/>
            <person name="Jenkins J."/>
            <person name="Grimwood J."/>
            <person name="Schmutz J."/>
            <person name="Mitros T."/>
            <person name="Mozaffari S.V."/>
            <person name="Suzuki Y."/>
            <person name="Haramoto Y."/>
            <person name="Yamamoto T.S."/>
            <person name="Takagi C."/>
            <person name="Heald R."/>
            <person name="Miller K."/>
            <person name="Haudenschild C."/>
            <person name="Kitzman J."/>
            <person name="Nakayama T."/>
            <person name="Izutsu Y."/>
            <person name="Robert J."/>
            <person name="Fortriede J."/>
            <person name="Burns K."/>
            <person name="Lotay V."/>
            <person name="Karimi K."/>
            <person name="Yasuoka Y."/>
            <person name="Dichmann D.S."/>
            <person name="Flajnik M.F."/>
            <person name="Houston D.W."/>
            <person name="Shendure J."/>
            <person name="DuPasquier L."/>
            <person name="Vize P.D."/>
            <person name="Zorn A.M."/>
            <person name="Ito M."/>
            <person name="Marcotte E.M."/>
            <person name="Wallingford J.B."/>
            <person name="Ito Y."/>
            <person name="Asashima M."/>
            <person name="Ueno N."/>
            <person name="Matsuda Y."/>
            <person name="Veenstra G.J."/>
            <person name="Fujiyama A."/>
            <person name="Harland R.M."/>
            <person name="Taira M."/>
            <person name="Rokhsar D.S."/>
        </authorList>
    </citation>
    <scope>NUCLEOTIDE SEQUENCE [LARGE SCALE GENOMIC DNA]</scope>
    <source>
        <strain evidence="3">J</strain>
    </source>
</reference>
<sequence>MINKNLCDYHTHPEEAVEGDCKRVGFWSSVIYLPITDSTGEAFLIPEKSRLLFCFGYYILYNLAIVASRKNEFRW</sequence>
<proteinExistence type="predicted"/>
<name>A0A974DHN0_XENLA</name>
<evidence type="ECO:0000256" key="1">
    <source>
        <dbReference type="SAM" id="Phobius"/>
    </source>
</evidence>
<evidence type="ECO:0000313" key="2">
    <source>
        <dbReference type="EMBL" id="OCT91600.1"/>
    </source>
</evidence>
<accession>A0A974DHN0</accession>